<feature type="compositionally biased region" description="Low complexity" evidence="8">
    <location>
        <begin position="26"/>
        <end position="43"/>
    </location>
</feature>
<gene>
    <name evidence="10" type="ORF">Kpol_529p5</name>
</gene>
<evidence type="ECO:0000256" key="3">
    <source>
        <dbReference type="ARBA" id="ARBA00006256"/>
    </source>
</evidence>
<keyword evidence="6" id="KW-0539">Nucleus</keyword>
<dbReference type="KEGG" id="vpo:Kpol_529p5"/>
<dbReference type="Proteomes" id="UP000000267">
    <property type="component" value="Unassembled WGS sequence"/>
</dbReference>
<dbReference type="RefSeq" id="XP_001644483.1">
    <property type="nucleotide sequence ID" value="XM_001644433.1"/>
</dbReference>
<comment type="subcellular location">
    <subcellularLocation>
        <location evidence="2">Nucleus</location>
        <location evidence="2">Nucleolus</location>
    </subcellularLocation>
</comment>
<evidence type="ECO:0000313" key="11">
    <source>
        <dbReference type="Proteomes" id="UP000000267"/>
    </source>
</evidence>
<dbReference type="PhylomeDB" id="A7TM58"/>
<accession>A7TM58</accession>
<dbReference type="eggNOG" id="ENOG502S5DP">
    <property type="taxonomic scope" value="Eukaryota"/>
</dbReference>
<organism evidence="11">
    <name type="scientific">Vanderwaltozyma polyspora (strain ATCC 22028 / DSM 70294 / BCRC 21397 / CBS 2163 / NBRC 10782 / NRRL Y-8283 / UCD 57-17)</name>
    <name type="common">Kluyveromyces polysporus</name>
    <dbReference type="NCBI Taxonomy" id="436907"/>
    <lineage>
        <taxon>Eukaryota</taxon>
        <taxon>Fungi</taxon>
        <taxon>Dikarya</taxon>
        <taxon>Ascomycota</taxon>
        <taxon>Saccharomycotina</taxon>
        <taxon>Saccharomycetes</taxon>
        <taxon>Saccharomycetales</taxon>
        <taxon>Saccharomycetaceae</taxon>
        <taxon>Vanderwaltozyma</taxon>
    </lineage>
</organism>
<name>A7TM58_VANPO</name>
<dbReference type="InterPro" id="IPR028217">
    <property type="entry name" value="Rsa3_C"/>
</dbReference>
<evidence type="ECO:0000259" key="9">
    <source>
        <dbReference type="Pfam" id="PF14615"/>
    </source>
</evidence>
<dbReference type="HOGENOM" id="CLU_119118_0_0_1"/>
<evidence type="ECO:0000313" key="10">
    <source>
        <dbReference type="EMBL" id="EDO16625.1"/>
    </source>
</evidence>
<reference evidence="10 11" key="1">
    <citation type="journal article" date="2007" name="Proc. Natl. Acad. Sci. U.S.A.">
        <title>Independent sorting-out of thousands of duplicated gene pairs in two yeast species descended from a whole-genome duplication.</title>
        <authorList>
            <person name="Scannell D.R."/>
            <person name="Frank A.C."/>
            <person name="Conant G.C."/>
            <person name="Byrne K.P."/>
            <person name="Woolfit M."/>
            <person name="Wolfe K.H."/>
        </authorList>
    </citation>
    <scope>NUCLEOTIDE SEQUENCE [LARGE SCALE GENOMIC DNA]</scope>
    <source>
        <strain evidence="11">ATCC 22028 / DSM 70294 / BCRC 21397 / CBS 2163 / NBRC 10782 / NRRL Y-8283 / UCD 57-17</strain>
    </source>
</reference>
<dbReference type="AlphaFoldDB" id="A7TM58"/>
<proteinExistence type="inferred from homology"/>
<feature type="domain" description="Ribosome-assembly protein 3 C-terminal" evidence="9">
    <location>
        <begin position="106"/>
        <end position="151"/>
    </location>
</feature>
<feature type="region of interest" description="Disordered" evidence="8">
    <location>
        <begin position="1"/>
        <end position="72"/>
    </location>
</feature>
<dbReference type="OMA" id="DAHNNNK"/>
<dbReference type="STRING" id="436907.A7TM58"/>
<dbReference type="Pfam" id="PF14615">
    <property type="entry name" value="Rsa3"/>
    <property type="match status" value="1"/>
</dbReference>
<dbReference type="InterPro" id="IPR051898">
    <property type="entry name" value="Ribosome_Assembly_3"/>
</dbReference>
<dbReference type="GeneID" id="5544817"/>
<keyword evidence="5" id="KW-0690">Ribosome biogenesis</keyword>
<evidence type="ECO:0000256" key="2">
    <source>
        <dbReference type="ARBA" id="ARBA00004604"/>
    </source>
</evidence>
<evidence type="ECO:0000256" key="8">
    <source>
        <dbReference type="SAM" id="MobiDB-lite"/>
    </source>
</evidence>
<dbReference type="PANTHER" id="PTHR28127:SF1">
    <property type="entry name" value="RIBOSOME ASSEMBLY PROTEIN 3"/>
    <property type="match status" value="1"/>
</dbReference>
<evidence type="ECO:0000256" key="6">
    <source>
        <dbReference type="ARBA" id="ARBA00023242"/>
    </source>
</evidence>
<dbReference type="OrthoDB" id="69550at2759"/>
<comment type="similarity">
    <text evidence="3">Belongs to the RSA3 family.</text>
</comment>
<dbReference type="InParanoid" id="A7TM58"/>
<dbReference type="PANTHER" id="PTHR28127">
    <property type="entry name" value="RIBOSOME ASSEMBLY PROTEIN 3"/>
    <property type="match status" value="1"/>
</dbReference>
<protein>
    <recommendedName>
        <fullName evidence="4">Ribosome assembly protein 3</fullName>
    </recommendedName>
</protein>
<sequence>MSSQDINIKRNANKKKNRRKKKRRTANSSSESDISFSSASENELANEETVGVDKFQDIELSEEEEVSEESEQIVDLNEVSKIEVTEGAKTIESVPINTVKVEDKELKNKYLSLIFENFGDDINKLREAPDFKNKTLSLLANVLKEGSEMFDEETLRTILETK</sequence>
<dbReference type="GO" id="GO:0000027">
    <property type="term" value="P:ribosomal large subunit assembly"/>
    <property type="evidence" value="ECO:0007669"/>
    <property type="project" value="EnsemblFungi"/>
</dbReference>
<feature type="compositionally biased region" description="Basic residues" evidence="8">
    <location>
        <begin position="11"/>
        <end position="25"/>
    </location>
</feature>
<dbReference type="GO" id="GO:0005730">
    <property type="term" value="C:nucleolus"/>
    <property type="evidence" value="ECO:0007669"/>
    <property type="project" value="UniProtKB-SubCell"/>
</dbReference>
<comment type="function">
    <text evidence="1">Required for efficient biogenesis of the 60S ribosomal subunit.</text>
</comment>
<evidence type="ECO:0000256" key="4">
    <source>
        <dbReference type="ARBA" id="ARBA00015339"/>
    </source>
</evidence>
<evidence type="ECO:0000256" key="1">
    <source>
        <dbReference type="ARBA" id="ARBA00003035"/>
    </source>
</evidence>
<keyword evidence="11" id="KW-1185">Reference proteome</keyword>
<keyword evidence="7" id="KW-0687">Ribonucleoprotein</keyword>
<feature type="compositionally biased region" description="Acidic residues" evidence="8">
    <location>
        <begin position="59"/>
        <end position="72"/>
    </location>
</feature>
<evidence type="ECO:0000256" key="5">
    <source>
        <dbReference type="ARBA" id="ARBA00022517"/>
    </source>
</evidence>
<dbReference type="EMBL" id="DS480420">
    <property type="protein sequence ID" value="EDO16625.1"/>
    <property type="molecule type" value="Genomic_DNA"/>
</dbReference>
<dbReference type="GO" id="GO:0030687">
    <property type="term" value="C:preribosome, large subunit precursor"/>
    <property type="evidence" value="ECO:0007669"/>
    <property type="project" value="EnsemblFungi"/>
</dbReference>
<evidence type="ECO:0000256" key="7">
    <source>
        <dbReference type="ARBA" id="ARBA00023274"/>
    </source>
</evidence>